<keyword evidence="10 13" id="KW-0472">Membrane</keyword>
<keyword evidence="16" id="KW-1185">Reference proteome</keyword>
<feature type="transmembrane region" description="Helical" evidence="13">
    <location>
        <begin position="36"/>
        <end position="54"/>
    </location>
</feature>
<keyword evidence="8 13" id="KW-0653">Protein transport</keyword>
<accession>A0ABN6RPT6</accession>
<keyword evidence="11 13" id="KW-1006">Bacterial flagellum protein export</keyword>
<keyword evidence="7 13" id="KW-1005">Bacterial flagellum biogenesis</keyword>
<name>A0ABN6RPT6_9BACT</name>
<dbReference type="SUPFAM" id="SSF160544">
    <property type="entry name" value="EscU C-terminal domain-like"/>
    <property type="match status" value="1"/>
</dbReference>
<evidence type="ECO:0000256" key="4">
    <source>
        <dbReference type="ARBA" id="ARBA00022448"/>
    </source>
</evidence>
<evidence type="ECO:0000256" key="13">
    <source>
        <dbReference type="RuleBase" id="RU364091"/>
    </source>
</evidence>
<dbReference type="NCBIfam" id="TIGR00328">
    <property type="entry name" value="flhB"/>
    <property type="match status" value="1"/>
</dbReference>
<evidence type="ECO:0000256" key="1">
    <source>
        <dbReference type="ARBA" id="ARBA00004651"/>
    </source>
</evidence>
<gene>
    <name evidence="13 15" type="primary">flhB</name>
    <name evidence="15" type="ORF">JCM14722_04070</name>
</gene>
<evidence type="ECO:0000256" key="12">
    <source>
        <dbReference type="ARBA" id="ARBA00025078"/>
    </source>
</evidence>
<keyword evidence="15" id="KW-0282">Flagellum</keyword>
<organism evidence="15 16">
    <name type="scientific">Pseudodesulfovibrio portus</name>
    <dbReference type="NCBI Taxonomy" id="231439"/>
    <lineage>
        <taxon>Bacteria</taxon>
        <taxon>Pseudomonadati</taxon>
        <taxon>Thermodesulfobacteriota</taxon>
        <taxon>Desulfovibrionia</taxon>
        <taxon>Desulfovibrionales</taxon>
        <taxon>Desulfovibrionaceae</taxon>
    </lineage>
</organism>
<dbReference type="InterPro" id="IPR029025">
    <property type="entry name" value="T3SS_substrate_exporter_C"/>
</dbReference>
<evidence type="ECO:0000256" key="5">
    <source>
        <dbReference type="ARBA" id="ARBA00022475"/>
    </source>
</evidence>
<evidence type="ECO:0000256" key="6">
    <source>
        <dbReference type="ARBA" id="ARBA00022692"/>
    </source>
</evidence>
<reference evidence="15" key="1">
    <citation type="submission" date="2022-08" db="EMBL/GenBank/DDBJ databases">
        <title>Genome Sequence of the sulphate-reducing bacterium, Pseudodesulfovibrio portus JCM14722.</title>
        <authorList>
            <person name="Kondo R."/>
            <person name="Kataoka T."/>
        </authorList>
    </citation>
    <scope>NUCLEOTIDE SEQUENCE</scope>
    <source>
        <strain evidence="15">JCM 14722</strain>
    </source>
</reference>
<dbReference type="PANTHER" id="PTHR30531">
    <property type="entry name" value="FLAGELLAR BIOSYNTHETIC PROTEIN FLHB"/>
    <property type="match status" value="1"/>
</dbReference>
<evidence type="ECO:0000256" key="11">
    <source>
        <dbReference type="ARBA" id="ARBA00023225"/>
    </source>
</evidence>
<keyword evidence="15" id="KW-0966">Cell projection</keyword>
<dbReference type="PRINTS" id="PR00950">
    <property type="entry name" value="TYPE3IMSPROT"/>
</dbReference>
<sequence>MIGQEDPSKTEQATKKRRDKQRTEGNVAKGQELSKVMVLLAGVLTLRFMIGFYHDHLIEIFHWTFKEGIHIEINKRSAYMLFVWGLQQMALLVLPYMVIVAFIAWLSERLQVGSLWTTKPLKPKFAKMFNLMAGIKKLMLSPDALIKLAKALVQAAAVGIAPYIVIQQEMPNLLPLFHSNTQGIIAYLLSVGYKMVCYALIPMLIIAIIDLVYQRWNYAEQIKMTKDEVKDERKQAEGDPKVKQQQRRKMMEMMASRMFQDIPKADVVITNPTHYAIALQYDPLVAPAPMILAKGLNRVAERIKEVAREHNIPIEENPPLAQALYKQVEIGETIPEELFQAVAAILAKLDKFRRRK</sequence>
<proteinExistence type="inferred from homology"/>
<dbReference type="Proteomes" id="UP001061361">
    <property type="component" value="Chromosome"/>
</dbReference>
<dbReference type="InterPro" id="IPR006135">
    <property type="entry name" value="T3SS_substrate_exporter"/>
</dbReference>
<feature type="region of interest" description="Disordered" evidence="14">
    <location>
        <begin position="1"/>
        <end position="25"/>
    </location>
</feature>
<keyword evidence="4 13" id="KW-0813">Transport</keyword>
<comment type="subcellular location">
    <subcellularLocation>
        <location evidence="1">Cell membrane</location>
        <topology evidence="1">Multi-pass membrane protein</topology>
    </subcellularLocation>
</comment>
<dbReference type="Pfam" id="PF01312">
    <property type="entry name" value="Bac_export_2"/>
    <property type="match status" value="1"/>
</dbReference>
<evidence type="ECO:0000256" key="8">
    <source>
        <dbReference type="ARBA" id="ARBA00022927"/>
    </source>
</evidence>
<evidence type="ECO:0000256" key="7">
    <source>
        <dbReference type="ARBA" id="ARBA00022795"/>
    </source>
</evidence>
<feature type="transmembrane region" description="Helical" evidence="13">
    <location>
        <begin position="81"/>
        <end position="106"/>
    </location>
</feature>
<keyword evidence="5 13" id="KW-1003">Cell membrane</keyword>
<evidence type="ECO:0000313" key="16">
    <source>
        <dbReference type="Proteomes" id="UP001061361"/>
    </source>
</evidence>
<evidence type="ECO:0000313" key="15">
    <source>
        <dbReference type="EMBL" id="BDQ32865.1"/>
    </source>
</evidence>
<keyword evidence="9 13" id="KW-1133">Transmembrane helix</keyword>
<comment type="function">
    <text evidence="12 13">Required for formation of the rod structure in the basal body of the flagellar apparatus. Together with FliI and FliH, may constitute the export apparatus of flagellin.</text>
</comment>
<dbReference type="Gene3D" id="6.10.250.2080">
    <property type="match status" value="1"/>
</dbReference>
<feature type="compositionally biased region" description="Basic and acidic residues" evidence="14">
    <location>
        <begin position="1"/>
        <end position="14"/>
    </location>
</feature>
<feature type="transmembrane region" description="Helical" evidence="13">
    <location>
        <begin position="184"/>
        <end position="213"/>
    </location>
</feature>
<feature type="transmembrane region" description="Helical" evidence="13">
    <location>
        <begin position="144"/>
        <end position="164"/>
    </location>
</feature>
<dbReference type="InterPro" id="IPR006136">
    <property type="entry name" value="FlhB"/>
</dbReference>
<protein>
    <recommendedName>
        <fullName evidence="3 13">Flagellar biosynthetic protein FlhB</fullName>
    </recommendedName>
</protein>
<evidence type="ECO:0000256" key="14">
    <source>
        <dbReference type="SAM" id="MobiDB-lite"/>
    </source>
</evidence>
<comment type="similarity">
    <text evidence="2 13">Belongs to the type III secretion exporter family.</text>
</comment>
<keyword evidence="6 13" id="KW-0812">Transmembrane</keyword>
<dbReference type="Gene3D" id="3.40.1690.10">
    <property type="entry name" value="secretion proteins EscU"/>
    <property type="match status" value="1"/>
</dbReference>
<evidence type="ECO:0000256" key="9">
    <source>
        <dbReference type="ARBA" id="ARBA00022989"/>
    </source>
</evidence>
<dbReference type="EMBL" id="AP026708">
    <property type="protein sequence ID" value="BDQ32865.1"/>
    <property type="molecule type" value="Genomic_DNA"/>
</dbReference>
<dbReference type="PANTHER" id="PTHR30531:SF12">
    <property type="entry name" value="FLAGELLAR BIOSYNTHETIC PROTEIN FLHB"/>
    <property type="match status" value="1"/>
</dbReference>
<evidence type="ECO:0000256" key="10">
    <source>
        <dbReference type="ARBA" id="ARBA00023136"/>
    </source>
</evidence>
<keyword evidence="15" id="KW-0969">Cilium</keyword>
<dbReference type="RefSeq" id="WP_264982925.1">
    <property type="nucleotide sequence ID" value="NZ_AP026708.1"/>
</dbReference>
<evidence type="ECO:0000256" key="3">
    <source>
        <dbReference type="ARBA" id="ARBA00021622"/>
    </source>
</evidence>
<evidence type="ECO:0000256" key="2">
    <source>
        <dbReference type="ARBA" id="ARBA00010690"/>
    </source>
</evidence>